<dbReference type="PROSITE" id="PS51766">
    <property type="entry name" value="DOCKERIN"/>
    <property type="match status" value="1"/>
</dbReference>
<dbReference type="InterPro" id="IPR036439">
    <property type="entry name" value="Dockerin_dom_sf"/>
</dbReference>
<evidence type="ECO:0000313" key="5">
    <source>
        <dbReference type="EMBL" id="QEG20924.1"/>
    </source>
</evidence>
<evidence type="ECO:0000256" key="2">
    <source>
        <dbReference type="ARBA" id="ARBA00023180"/>
    </source>
</evidence>
<reference evidence="5 6" key="1">
    <citation type="submission" date="2019-08" db="EMBL/GenBank/DDBJ databases">
        <title>Deep-cultivation of Planctomycetes and their phenomic and genomic characterization uncovers novel biology.</title>
        <authorList>
            <person name="Wiegand S."/>
            <person name="Jogler M."/>
            <person name="Boedeker C."/>
            <person name="Pinto D."/>
            <person name="Vollmers J."/>
            <person name="Rivas-Marin E."/>
            <person name="Kohn T."/>
            <person name="Peeters S.H."/>
            <person name="Heuer A."/>
            <person name="Rast P."/>
            <person name="Oberbeckmann S."/>
            <person name="Bunk B."/>
            <person name="Jeske O."/>
            <person name="Meyerdierks A."/>
            <person name="Storesund J.E."/>
            <person name="Kallscheuer N."/>
            <person name="Luecker S."/>
            <person name="Lage O.M."/>
            <person name="Pohl T."/>
            <person name="Merkel B.J."/>
            <person name="Hornburger P."/>
            <person name="Mueller R.-W."/>
            <person name="Bruemmer F."/>
            <person name="Labrenz M."/>
            <person name="Spormann A.M."/>
            <person name="Op den Camp H."/>
            <person name="Overmann J."/>
            <person name="Amann R."/>
            <person name="Jetten M.S.M."/>
            <person name="Mascher T."/>
            <person name="Medema M.H."/>
            <person name="Devos D.P."/>
            <person name="Kaster A.-K."/>
            <person name="Ovreas L."/>
            <person name="Rohde M."/>
            <person name="Galperin M.Y."/>
            <person name="Jogler C."/>
        </authorList>
    </citation>
    <scope>NUCLEOTIDE SEQUENCE [LARGE SCALE GENOMIC DNA]</scope>
    <source>
        <strain evidence="5 6">FC18</strain>
    </source>
</reference>
<dbReference type="InterPro" id="IPR016134">
    <property type="entry name" value="Dockerin_dom"/>
</dbReference>
<dbReference type="EMBL" id="CP042912">
    <property type="protein sequence ID" value="QEG20924.1"/>
    <property type="molecule type" value="Genomic_DNA"/>
</dbReference>
<dbReference type="SMART" id="SM01225">
    <property type="entry name" value="G8"/>
    <property type="match status" value="1"/>
</dbReference>
<feature type="domain" description="G8" evidence="3">
    <location>
        <begin position="43"/>
        <end position="172"/>
    </location>
</feature>
<name>A0A5B9P3Y3_9BACT</name>
<dbReference type="Pfam" id="PF17963">
    <property type="entry name" value="Big_9"/>
    <property type="match status" value="1"/>
</dbReference>
<feature type="domain" description="Dockerin" evidence="4">
    <location>
        <begin position="1252"/>
        <end position="1314"/>
    </location>
</feature>
<dbReference type="Pfam" id="PF00404">
    <property type="entry name" value="Dockerin_1"/>
    <property type="match status" value="1"/>
</dbReference>
<organism evidence="5 6">
    <name type="scientific">Mariniblastus fucicola</name>
    <dbReference type="NCBI Taxonomy" id="980251"/>
    <lineage>
        <taxon>Bacteria</taxon>
        <taxon>Pseudomonadati</taxon>
        <taxon>Planctomycetota</taxon>
        <taxon>Planctomycetia</taxon>
        <taxon>Pirellulales</taxon>
        <taxon>Pirellulaceae</taxon>
        <taxon>Mariniblastus</taxon>
    </lineage>
</organism>
<accession>A0A5B9P3Y3</accession>
<dbReference type="Pfam" id="PF24606">
    <property type="entry name" value="CEMIP_beta-hel"/>
    <property type="match status" value="1"/>
</dbReference>
<dbReference type="GO" id="GO:0000272">
    <property type="term" value="P:polysaccharide catabolic process"/>
    <property type="evidence" value="ECO:0007669"/>
    <property type="project" value="InterPro"/>
</dbReference>
<dbReference type="KEGG" id="mff:MFFC18_07750"/>
<dbReference type="Pfam" id="PF17803">
    <property type="entry name" value="Cadherin_4"/>
    <property type="match status" value="1"/>
</dbReference>
<dbReference type="PROSITE" id="PS51484">
    <property type="entry name" value="G8"/>
    <property type="match status" value="1"/>
</dbReference>
<proteinExistence type="predicted"/>
<dbReference type="SUPFAM" id="SSF63446">
    <property type="entry name" value="Type I dockerin domain"/>
    <property type="match status" value="1"/>
</dbReference>
<dbReference type="InterPro" id="IPR055401">
    <property type="entry name" value="CEMIP_beta-hel_dom"/>
</dbReference>
<dbReference type="InterPro" id="IPR052387">
    <property type="entry name" value="Fibrocystin"/>
</dbReference>
<dbReference type="InterPro" id="IPR002105">
    <property type="entry name" value="Dockerin_1_rpt"/>
</dbReference>
<gene>
    <name evidence="5" type="ORF">MFFC18_07750</name>
</gene>
<dbReference type="OrthoDB" id="227223at2"/>
<dbReference type="Pfam" id="PF10162">
    <property type="entry name" value="G8"/>
    <property type="match status" value="1"/>
</dbReference>
<dbReference type="Gene3D" id="1.10.1330.10">
    <property type="entry name" value="Dockerin domain"/>
    <property type="match status" value="1"/>
</dbReference>
<evidence type="ECO:0000313" key="6">
    <source>
        <dbReference type="Proteomes" id="UP000322214"/>
    </source>
</evidence>
<dbReference type="GO" id="GO:0004553">
    <property type="term" value="F:hydrolase activity, hydrolyzing O-glycosyl compounds"/>
    <property type="evidence" value="ECO:0007669"/>
    <property type="project" value="InterPro"/>
</dbReference>
<dbReference type="Gene3D" id="2.60.40.3440">
    <property type="match status" value="1"/>
</dbReference>
<evidence type="ECO:0000256" key="1">
    <source>
        <dbReference type="ARBA" id="ARBA00022729"/>
    </source>
</evidence>
<dbReference type="Proteomes" id="UP000322214">
    <property type="component" value="Chromosome"/>
</dbReference>
<keyword evidence="2" id="KW-0325">Glycoprotein</keyword>
<dbReference type="STRING" id="980251.GCA_001642875_02926"/>
<dbReference type="PANTHER" id="PTHR46769:SF2">
    <property type="entry name" value="FIBROCYSTIN-L ISOFORM 2 PRECURSOR-RELATED"/>
    <property type="match status" value="1"/>
</dbReference>
<dbReference type="RefSeq" id="WP_084417205.1">
    <property type="nucleotide sequence ID" value="NZ_CP042912.1"/>
</dbReference>
<dbReference type="PANTHER" id="PTHR46769">
    <property type="entry name" value="POLYCYSTIC KIDNEY AND HEPATIC DISEASE 1 (AUTOSOMAL RECESSIVE)-LIKE 1"/>
    <property type="match status" value="1"/>
</dbReference>
<evidence type="ECO:0000259" key="3">
    <source>
        <dbReference type="PROSITE" id="PS51484"/>
    </source>
</evidence>
<evidence type="ECO:0000259" key="4">
    <source>
        <dbReference type="PROSITE" id="PS51766"/>
    </source>
</evidence>
<sequence>MRKRRLSSNLSRSGKLSYATLESRQLLAGVSHAISSGPWHAATTWDNGVPDTATRAVIDSGVTVNLAGVDHVAEELVIQGNLVVDEGATAKTLTTRWIHVNSGGVFQIGTEADRYNTNDFVITLTGEDPTDSFDIEGVADPITDNDAFLMAAGGGRLQFFGEDKLSFTKLKSTANVGDNQIVVEKEIDRDFDGDIDAADGEVNWTVGDQIVVASSTGEYADEEVRTISNIVCLTNGDVVITLDQALNHRHYGAIETYSNDSRSWDIDMRAEVALLSRNVRIQGLASQDTDNFFGDRARYEAGSGDGFGAHTMIMGSAGQITVDNVQLDRMGQTSRLGRYPIHWHLAGDRSGDVLRNASITNSNNRGVTIHGTHNLHIEGVVLHDIHGHGFFMEDAVETGNVFQSNITFGIHKVGRTGNAVDLDDPFIVDTHDHVGQNAERFLSSAGYWMTSPDNTWVGNVSAGSEGTGFWFVFPRHAVGESANDPQYDNVVPNEVDLGQFDYNSSHSSPIGLNFDRGTDIEGPIGDTLKDNFDGLEHRPDNEPQINFYTAYKHDTGIYHRGRIGNFHENRLADVGRGTFITFTQRITDTLYVGHSQGNSDSSEGVAGHTFYDGANTLDGTHFAGFNGSNANMFIAHGAAQRLTHFVMSNTTFEDDGSADNVRFVSPSGGTNYSPVGKTMPSVIYDADGSFTGHVGGGAGSTIVPNHPFFYDADDFQPTGWEARVSDDLYAMFRMRAPDSGNPVFRVTSPGGESGTAQPGTGQFSGTNTLMKLDGGGDYVLDFPDGPSAVASGFDVTFYAKVGPSAGSTIVRFKDVASSLLPQDIPRVNGGLTNLRAATQTSFEVVDGDVWMKLFSSADKIYFEPEANSAPVALDDSIVTNEDVAVSISVVDNDSDSDGDTIYVNASPLVVADYVDDFQSPTAPANWQYLWNQNSQLGDESGYVDMSWSNWRYHPVDITNFPYLGPTFAHPGDGTSEGIGVERFAIAAFTIPVDGNYSIANSSITPNENTVNGVNVAAHISGQSVMSLGQFDESDVGSSFDAELGFANAGDVIYVALGANASKGADGTSWDFSIIRDGSPENGQLTVNADGTITYTPNPDFHGTDSFAYEASDGRGGFDIATVTVTVNSVPDIAAPVVVGNATASRSIVSQLVVGFDEIVTLQPGAFTVTNVDLMQQATVSAAIDNSSGSSVVTLTFSGAVTESATGSLVDGNYQLAIDGSKVEGASGQFYDGDGDGIAGGMYLFGNDPGHNFFRLYGDVTGDRTVSVFDLLQFRQTYLTSVGDPAFNEQFDVTNDGLVNVFDLLRFRQNYRKDV</sequence>
<keyword evidence="6" id="KW-1185">Reference proteome</keyword>
<dbReference type="InterPro" id="IPR040853">
    <property type="entry name" value="RapA2_cadherin-like"/>
</dbReference>
<dbReference type="InterPro" id="IPR019316">
    <property type="entry name" value="G8_domain"/>
</dbReference>
<protein>
    <submittedName>
        <fullName evidence="5">G8 domain protein</fullName>
    </submittedName>
</protein>
<keyword evidence="1" id="KW-0732">Signal</keyword>